<dbReference type="AlphaFoldDB" id="A0A382PV62"/>
<dbReference type="Pfam" id="PF01250">
    <property type="entry name" value="Ribosomal_S6"/>
    <property type="match status" value="1"/>
</dbReference>
<dbReference type="PROSITE" id="PS01048">
    <property type="entry name" value="RIBOSOMAL_S6"/>
    <property type="match status" value="1"/>
</dbReference>
<comment type="similarity">
    <text evidence="1">Belongs to the bacterial ribosomal protein bS6 family.</text>
</comment>
<dbReference type="GO" id="GO:1990904">
    <property type="term" value="C:ribonucleoprotein complex"/>
    <property type="evidence" value="ECO:0007669"/>
    <property type="project" value="UniProtKB-KW"/>
</dbReference>
<evidence type="ECO:0008006" key="7">
    <source>
        <dbReference type="Google" id="ProtNLM"/>
    </source>
</evidence>
<dbReference type="EMBL" id="UINC01109699">
    <property type="protein sequence ID" value="SVC76690.1"/>
    <property type="molecule type" value="Genomic_DNA"/>
</dbReference>
<protein>
    <recommendedName>
        <fullName evidence="7">30S ribosomal protein S6</fullName>
    </recommendedName>
</protein>
<evidence type="ECO:0000313" key="6">
    <source>
        <dbReference type="EMBL" id="SVC76690.1"/>
    </source>
</evidence>
<dbReference type="GO" id="GO:0005840">
    <property type="term" value="C:ribosome"/>
    <property type="evidence" value="ECO:0007669"/>
    <property type="project" value="UniProtKB-KW"/>
</dbReference>
<keyword evidence="3" id="KW-0694">RNA-binding</keyword>
<dbReference type="NCBIfam" id="TIGR00166">
    <property type="entry name" value="S6"/>
    <property type="match status" value="1"/>
</dbReference>
<gene>
    <name evidence="6" type="ORF">METZ01_LOCUS329544</name>
</gene>
<organism evidence="6">
    <name type="scientific">marine metagenome</name>
    <dbReference type="NCBI Taxonomy" id="408172"/>
    <lineage>
        <taxon>unclassified sequences</taxon>
        <taxon>metagenomes</taxon>
        <taxon>ecological metagenomes</taxon>
    </lineage>
</organism>
<evidence type="ECO:0000256" key="2">
    <source>
        <dbReference type="ARBA" id="ARBA00022730"/>
    </source>
</evidence>
<dbReference type="InterPro" id="IPR020814">
    <property type="entry name" value="Ribosomal_S6_plastid/chlpt"/>
</dbReference>
<evidence type="ECO:0000256" key="3">
    <source>
        <dbReference type="ARBA" id="ARBA00022884"/>
    </source>
</evidence>
<dbReference type="Gene3D" id="3.30.70.60">
    <property type="match status" value="1"/>
</dbReference>
<reference evidence="6" key="1">
    <citation type="submission" date="2018-05" db="EMBL/GenBank/DDBJ databases">
        <authorList>
            <person name="Lanie J.A."/>
            <person name="Ng W.-L."/>
            <person name="Kazmierczak K.M."/>
            <person name="Andrzejewski T.M."/>
            <person name="Davidsen T.M."/>
            <person name="Wayne K.J."/>
            <person name="Tettelin H."/>
            <person name="Glass J.I."/>
            <person name="Rusch D."/>
            <person name="Podicherti R."/>
            <person name="Tsui H.-C.T."/>
            <person name="Winkler M.E."/>
        </authorList>
    </citation>
    <scope>NUCLEOTIDE SEQUENCE</scope>
</reference>
<dbReference type="GO" id="GO:0006412">
    <property type="term" value="P:translation"/>
    <property type="evidence" value="ECO:0007669"/>
    <property type="project" value="InterPro"/>
</dbReference>
<dbReference type="GO" id="GO:0070181">
    <property type="term" value="F:small ribosomal subunit rRNA binding"/>
    <property type="evidence" value="ECO:0007669"/>
    <property type="project" value="TreeGrafter"/>
</dbReference>
<dbReference type="SUPFAM" id="SSF54995">
    <property type="entry name" value="Ribosomal protein S6"/>
    <property type="match status" value="1"/>
</dbReference>
<dbReference type="PANTHER" id="PTHR21011">
    <property type="entry name" value="MITOCHONDRIAL 28S RIBOSOMAL PROTEIN S6"/>
    <property type="match status" value="1"/>
</dbReference>
<evidence type="ECO:0000256" key="5">
    <source>
        <dbReference type="ARBA" id="ARBA00023274"/>
    </source>
</evidence>
<dbReference type="InterPro" id="IPR014717">
    <property type="entry name" value="Transl_elong_EF1B/ribsomal_bS6"/>
</dbReference>
<dbReference type="GO" id="GO:0005737">
    <property type="term" value="C:cytoplasm"/>
    <property type="evidence" value="ECO:0007669"/>
    <property type="project" value="UniProtKB-ARBA"/>
</dbReference>
<evidence type="ECO:0000256" key="1">
    <source>
        <dbReference type="ARBA" id="ARBA00009512"/>
    </source>
</evidence>
<dbReference type="InterPro" id="IPR020815">
    <property type="entry name" value="Ribosomal_bS6_CS"/>
</dbReference>
<dbReference type="GO" id="GO:0003735">
    <property type="term" value="F:structural constituent of ribosome"/>
    <property type="evidence" value="ECO:0007669"/>
    <property type="project" value="InterPro"/>
</dbReference>
<dbReference type="InterPro" id="IPR000529">
    <property type="entry name" value="Ribosomal_bS6"/>
</dbReference>
<keyword evidence="2" id="KW-0699">rRNA-binding</keyword>
<feature type="non-terminal residue" evidence="6">
    <location>
        <position position="99"/>
    </location>
</feature>
<dbReference type="InterPro" id="IPR035980">
    <property type="entry name" value="Ribosomal_bS6_sf"/>
</dbReference>
<proteinExistence type="inferred from homology"/>
<name>A0A382PV62_9ZZZZ</name>
<keyword evidence="5" id="KW-0687">Ribonucleoprotein</keyword>
<sequence>MLNQEEVSQTWDKIKGFISTREAEISHEEQWGTRRLAYPIRKGQHRFLEGSYHLTRFATEKAFNIELENFLKVDDEVLRSLVTVTLPEEELAAQAAAAA</sequence>
<dbReference type="PANTHER" id="PTHR21011:SF1">
    <property type="entry name" value="SMALL RIBOSOMAL SUBUNIT PROTEIN BS6M"/>
    <property type="match status" value="1"/>
</dbReference>
<keyword evidence="4" id="KW-0689">Ribosomal protein</keyword>
<accession>A0A382PV62</accession>
<dbReference type="CDD" id="cd00473">
    <property type="entry name" value="bS6"/>
    <property type="match status" value="1"/>
</dbReference>
<evidence type="ECO:0000256" key="4">
    <source>
        <dbReference type="ARBA" id="ARBA00022980"/>
    </source>
</evidence>